<dbReference type="GeneID" id="87805862"/>
<dbReference type="AlphaFoldDB" id="A0AAF1BK22"/>
<evidence type="ECO:0000313" key="2">
    <source>
        <dbReference type="EMBL" id="WOO79079.1"/>
    </source>
</evidence>
<feature type="compositionally biased region" description="Low complexity" evidence="1">
    <location>
        <begin position="51"/>
        <end position="67"/>
    </location>
</feature>
<proteinExistence type="predicted"/>
<sequence>MSTTFAYQPTHPQGFAHHYHYPPHVHHSAAMPSHQPSYCDSGLGQAGPVVHYPTPHHYQPKHQQQQKESPCQDLLPLQGHPTPYAQYAELPIVDDYGFYYEPLTTTPSAIPIPQSNRQSTPSALGLNNSLGLSNVPAPDVESPITVDLEAFTAYEANLHSYHHDMLNAWLDRPETARDHTSPPPPPTPTMAYLELDDDSDEDLDIVSGGVRLLAL</sequence>
<feature type="region of interest" description="Disordered" evidence="1">
    <location>
        <begin position="49"/>
        <end position="70"/>
    </location>
</feature>
<reference evidence="2" key="1">
    <citation type="submission" date="2023-10" db="EMBL/GenBank/DDBJ databases">
        <authorList>
            <person name="Noh H."/>
        </authorList>
    </citation>
    <scope>NUCLEOTIDE SEQUENCE</scope>
    <source>
        <strain evidence="2">DUCC4014</strain>
    </source>
</reference>
<gene>
    <name evidence="2" type="ORF">LOC62_02G002615</name>
</gene>
<dbReference type="EMBL" id="CP086715">
    <property type="protein sequence ID" value="WOO79079.1"/>
    <property type="molecule type" value="Genomic_DNA"/>
</dbReference>
<evidence type="ECO:0000313" key="3">
    <source>
        <dbReference type="Proteomes" id="UP000827549"/>
    </source>
</evidence>
<protein>
    <submittedName>
        <fullName evidence="2">Uncharacterized protein</fullName>
    </submittedName>
</protein>
<dbReference type="RefSeq" id="XP_062625111.1">
    <property type="nucleotide sequence ID" value="XM_062769127.1"/>
</dbReference>
<accession>A0AAF1BK22</accession>
<dbReference type="Proteomes" id="UP000827549">
    <property type="component" value="Chromosome 2"/>
</dbReference>
<organism evidence="2 3">
    <name type="scientific">Vanrija pseudolonga</name>
    <dbReference type="NCBI Taxonomy" id="143232"/>
    <lineage>
        <taxon>Eukaryota</taxon>
        <taxon>Fungi</taxon>
        <taxon>Dikarya</taxon>
        <taxon>Basidiomycota</taxon>
        <taxon>Agaricomycotina</taxon>
        <taxon>Tremellomycetes</taxon>
        <taxon>Trichosporonales</taxon>
        <taxon>Trichosporonaceae</taxon>
        <taxon>Vanrija</taxon>
    </lineage>
</organism>
<name>A0AAF1BK22_9TREE</name>
<evidence type="ECO:0000256" key="1">
    <source>
        <dbReference type="SAM" id="MobiDB-lite"/>
    </source>
</evidence>
<keyword evidence="3" id="KW-1185">Reference proteome</keyword>